<dbReference type="GO" id="GO:0005524">
    <property type="term" value="F:ATP binding"/>
    <property type="evidence" value="ECO:0007669"/>
    <property type="project" value="UniProtKB-KW"/>
</dbReference>
<dbReference type="InterPro" id="IPR006555">
    <property type="entry name" value="ATP-dep_Helicase_C"/>
</dbReference>
<keyword evidence="1" id="KW-0547">Nucleotide-binding</keyword>
<dbReference type="Proteomes" id="UP000663859">
    <property type="component" value="Unassembled WGS sequence"/>
</dbReference>
<accession>A0A8J2BRN9</accession>
<keyword evidence="3" id="KW-0067">ATP-binding</keyword>
<dbReference type="PANTHER" id="PTHR11472:SF34">
    <property type="entry name" value="REGULATOR OF TELOMERE ELONGATION HELICASE 1"/>
    <property type="match status" value="1"/>
</dbReference>
<dbReference type="InterPro" id="IPR011545">
    <property type="entry name" value="DEAD/DEAH_box_helicase_dom"/>
</dbReference>
<keyword evidence="6" id="KW-0347">Helicase</keyword>
<comment type="caution">
    <text evidence="6">The sequence shown here is derived from an EMBL/GenBank/DDBJ whole genome shotgun (WGS) entry which is preliminary data.</text>
</comment>
<evidence type="ECO:0000256" key="2">
    <source>
        <dbReference type="ARBA" id="ARBA00022801"/>
    </source>
</evidence>
<dbReference type="SUPFAM" id="SSF52540">
    <property type="entry name" value="P-loop containing nucleoside triphosphate hydrolases"/>
    <property type="match status" value="1"/>
</dbReference>
<evidence type="ECO:0000256" key="4">
    <source>
        <dbReference type="ARBA" id="ARBA00038058"/>
    </source>
</evidence>
<dbReference type="Pfam" id="PF00270">
    <property type="entry name" value="DEAD"/>
    <property type="match status" value="1"/>
</dbReference>
<dbReference type="InterPro" id="IPR027417">
    <property type="entry name" value="P-loop_NTPase"/>
</dbReference>
<dbReference type="InterPro" id="IPR014013">
    <property type="entry name" value="Helic_SF1/SF2_ATP-bd_DinG/Rad3"/>
</dbReference>
<evidence type="ECO:0000313" key="6">
    <source>
        <dbReference type="EMBL" id="CAF0702157.1"/>
    </source>
</evidence>
<comment type="similarity">
    <text evidence="4">Belongs to the helicase family. DinG subfamily.</text>
</comment>
<dbReference type="AlphaFoldDB" id="A0A8J2BRN9"/>
<dbReference type="PANTHER" id="PTHR11472">
    <property type="entry name" value="DNA REPAIR DEAD HELICASE RAD3/XP-D SUBFAMILY MEMBER"/>
    <property type="match status" value="1"/>
</dbReference>
<proteinExistence type="inferred from homology"/>
<evidence type="ECO:0000259" key="5">
    <source>
        <dbReference type="PROSITE" id="PS51193"/>
    </source>
</evidence>
<gene>
    <name evidence="6" type="ORF">MPNT_490005</name>
</gene>
<keyword evidence="2" id="KW-0378">Hydrolase</keyword>
<dbReference type="EMBL" id="CAJNOB010000044">
    <property type="protein sequence ID" value="CAF0702157.1"/>
    <property type="molecule type" value="Genomic_DNA"/>
</dbReference>
<dbReference type="GO" id="GO:0006139">
    <property type="term" value="P:nucleobase-containing compound metabolic process"/>
    <property type="evidence" value="ECO:0007669"/>
    <property type="project" value="InterPro"/>
</dbReference>
<dbReference type="Gene3D" id="3.40.50.300">
    <property type="entry name" value="P-loop containing nucleotide triphosphate hydrolases"/>
    <property type="match status" value="2"/>
</dbReference>
<dbReference type="GO" id="GO:0016818">
    <property type="term" value="F:hydrolase activity, acting on acid anhydrides, in phosphorus-containing anhydrides"/>
    <property type="evidence" value="ECO:0007669"/>
    <property type="project" value="InterPro"/>
</dbReference>
<reference evidence="6" key="1">
    <citation type="submission" date="2021-02" db="EMBL/GenBank/DDBJ databases">
        <authorList>
            <person name="Cremers G."/>
            <person name="Picone N."/>
        </authorList>
    </citation>
    <scope>NUCLEOTIDE SEQUENCE</scope>
    <source>
        <strain evidence="6">PQ17</strain>
    </source>
</reference>
<dbReference type="GO" id="GO:0003678">
    <property type="term" value="F:DNA helicase activity"/>
    <property type="evidence" value="ECO:0007669"/>
    <property type="project" value="TreeGrafter"/>
</dbReference>
<dbReference type="RefSeq" id="WP_174583520.1">
    <property type="nucleotide sequence ID" value="NZ_CAJNOB010000044.1"/>
</dbReference>
<evidence type="ECO:0000256" key="1">
    <source>
        <dbReference type="ARBA" id="ARBA00022741"/>
    </source>
</evidence>
<dbReference type="SMART" id="SM00491">
    <property type="entry name" value="HELICc2"/>
    <property type="match status" value="1"/>
</dbReference>
<dbReference type="InterPro" id="IPR045028">
    <property type="entry name" value="DinG/Rad3-like"/>
</dbReference>
<dbReference type="Pfam" id="PF13307">
    <property type="entry name" value="Helicase_C_2"/>
    <property type="match status" value="1"/>
</dbReference>
<evidence type="ECO:0000313" key="7">
    <source>
        <dbReference type="Proteomes" id="UP000663859"/>
    </source>
</evidence>
<evidence type="ECO:0000256" key="3">
    <source>
        <dbReference type="ARBA" id="ARBA00022840"/>
    </source>
</evidence>
<sequence>MVRERTPRGASTGKAGFFPPESPESLVDFVETFFSPSGALSRAPHFSFRPSQQAMARWVAQSLQKGTPLLVEAGTGTGKTLAYLIPGICFALQKGCRMVVSTYTIALGEQLVKKDLPLASQALGIPIRFLLLRGRHHYLCPRRLEQALKQSASFSQPAYRAELERIAHWARTTLTGCKEELDPPPMPAVWAKVSSHLSHCHPNVCRPSRCFYQAIRMKAAEADVLVVNHALFFSSLASSLSSVPRNKAAEPGILRRNDLWILDEAHTVETVAARQWGLEIAWQELEELLTNLGSAGKESLLSRFGLSRLRKQIRLVKDQLQTLFFTLAQATAPHGYPARITEPVGHWEDPVAGLYELASSLESALERSASSLDDEEAKEAKESLFLLATQLELWFQQKLSGYVYWVEGSSPSLKLCAVPLWVGSYLRESLFSEGRSTILTSATLTVSRRFEPIQVRLGAERARTVQLPSPFDYARQMRVYLASDLPEPKGTEDPAYEDAVACRILSICKAVEGGILILFTSHRMLRSVAQKLQPKLASLDFSLLIQSPETPSYQLQERFRTLPRPVLFGAQSFWQGVDFVGNILRAVIITRLPFPTPEEPLAQARMEECTRQGKNPFWEYLLPEALLRFQQGIGRLIRSPEDQGIVVILDPRILTRSYGRLFLDSLPECPKEILQGKELFPTNVSLKGSLPTGKAFDTPTLSSSSGPPIES</sequence>
<dbReference type="GO" id="GO:0003676">
    <property type="term" value="F:nucleic acid binding"/>
    <property type="evidence" value="ECO:0007669"/>
    <property type="project" value="InterPro"/>
</dbReference>
<dbReference type="PROSITE" id="PS51193">
    <property type="entry name" value="HELICASE_ATP_BIND_2"/>
    <property type="match status" value="1"/>
</dbReference>
<name>A0A8J2BRN9_9BACT</name>
<protein>
    <submittedName>
        <fullName evidence="6">ATP-dependent DNA helicase DinG</fullName>
    </submittedName>
</protein>
<organism evidence="6 7">
    <name type="scientific">Candidatus Methylacidithermus pantelleriae</name>
    <dbReference type="NCBI Taxonomy" id="2744239"/>
    <lineage>
        <taxon>Bacteria</taxon>
        <taxon>Pseudomonadati</taxon>
        <taxon>Verrucomicrobiota</taxon>
        <taxon>Methylacidiphilae</taxon>
        <taxon>Methylacidiphilales</taxon>
        <taxon>Methylacidiphilaceae</taxon>
        <taxon>Candidatus Methylacidithermus</taxon>
    </lineage>
</organism>
<feature type="domain" description="Helicase ATP-binding" evidence="5">
    <location>
        <begin position="38"/>
        <end position="325"/>
    </location>
</feature>
<keyword evidence="7" id="KW-1185">Reference proteome</keyword>